<dbReference type="InterPro" id="IPR036890">
    <property type="entry name" value="HATPase_C_sf"/>
</dbReference>
<keyword evidence="5" id="KW-0547">Nucleotide-binding</keyword>
<keyword evidence="8" id="KW-0812">Transmembrane</keyword>
<dbReference type="PANTHER" id="PTHR41523:SF8">
    <property type="entry name" value="ETHYLENE RESPONSE SENSOR PROTEIN"/>
    <property type="match status" value="1"/>
</dbReference>
<dbReference type="Pfam" id="PF02518">
    <property type="entry name" value="HATPase_c"/>
    <property type="match status" value="1"/>
</dbReference>
<evidence type="ECO:0000256" key="2">
    <source>
        <dbReference type="ARBA" id="ARBA00012438"/>
    </source>
</evidence>
<dbReference type="InterPro" id="IPR011495">
    <property type="entry name" value="Sig_transdc_His_kin_sub2_dim/P"/>
</dbReference>
<evidence type="ECO:0000256" key="3">
    <source>
        <dbReference type="ARBA" id="ARBA00022553"/>
    </source>
</evidence>
<dbReference type="PANTHER" id="PTHR41523">
    <property type="entry name" value="TWO-COMPONENT SYSTEM SENSOR PROTEIN"/>
    <property type="match status" value="1"/>
</dbReference>
<dbReference type="SUPFAM" id="SSF55874">
    <property type="entry name" value="ATPase domain of HSP90 chaperone/DNA topoisomerase II/histidine kinase"/>
    <property type="match status" value="1"/>
</dbReference>
<dbReference type="EC" id="2.7.13.3" evidence="2"/>
<sequence>MFRASDGKILQMLRDLGARLFQSRRVFDSVGARMGGVILGSVAPVSVLGGVLVWQDYVHLSEASLRRGEAVRLTADRRLRHDIDRTTAMLETTGEFDADGDRTMRFLSLAQSASGMKYCFLAELDQAGSVVNQVTSTAASGGGCEGVGGRPTGDKTFAEVVTSGKRAYARVVAPIAGGGGGFPTRVRFLVAVEPLDQAVSLAGPLDSTGGDVFADAAAWYVAPGGELSPLCAQCAWSRPPAGVVASLTSEAQETKSETASLITTYSSYTYGPVAGVGAILVATTRLPRETHSLWMLGLWILTIFGLLVTGLIGVMVAAHRLVVSPLRQLTQDVKMWDQSGRFEPVNARSTPVEFRTLSNVFRRATGRLARREAELERSIARQNLLIREIHHRVKNNLQIVASLLNLQGARIRAADMKEEFMLARDRVRTLATLHRHLYVEGEVESLNMGRFLAELGPQLMEAAGEEARALITLQVEASDIVFPSNLATPMALIVSETVSNSLKYAFPDLRSGTILISLTQTGDEVILVVADDGIGLSASQGINDREGIGLQLIRGFARQMGAVLQIDEGAGTRYTVRTTLGARRAETG</sequence>
<feature type="transmembrane region" description="Helical" evidence="8">
    <location>
        <begin position="293"/>
        <end position="318"/>
    </location>
</feature>
<dbReference type="InterPro" id="IPR005467">
    <property type="entry name" value="His_kinase_dom"/>
</dbReference>
<keyword evidence="8" id="KW-0472">Membrane</keyword>
<keyword evidence="7" id="KW-0067">ATP-binding</keyword>
<dbReference type="RefSeq" id="WP_207882438.1">
    <property type="nucleotide sequence ID" value="NZ_JAFVMF010000016.1"/>
</dbReference>
<evidence type="ECO:0000256" key="5">
    <source>
        <dbReference type="ARBA" id="ARBA00022741"/>
    </source>
</evidence>
<evidence type="ECO:0000256" key="4">
    <source>
        <dbReference type="ARBA" id="ARBA00022679"/>
    </source>
</evidence>
<evidence type="ECO:0000259" key="9">
    <source>
        <dbReference type="PROSITE" id="PS50109"/>
    </source>
</evidence>
<keyword evidence="8" id="KW-1133">Transmembrane helix</keyword>
<evidence type="ECO:0000256" key="1">
    <source>
        <dbReference type="ARBA" id="ARBA00000085"/>
    </source>
</evidence>
<comment type="caution">
    <text evidence="10">The sequence shown here is derived from an EMBL/GenBank/DDBJ whole genome shotgun (WGS) entry which is preliminary data.</text>
</comment>
<dbReference type="EMBL" id="JAFVMF010000016">
    <property type="protein sequence ID" value="MBO1360999.1"/>
    <property type="molecule type" value="Genomic_DNA"/>
</dbReference>
<keyword evidence="11" id="KW-1185">Reference proteome</keyword>
<evidence type="ECO:0000313" key="10">
    <source>
        <dbReference type="EMBL" id="MBO1360999.1"/>
    </source>
</evidence>
<evidence type="ECO:0000256" key="7">
    <source>
        <dbReference type="ARBA" id="ARBA00022840"/>
    </source>
</evidence>
<keyword evidence="6 10" id="KW-0418">Kinase</keyword>
<keyword evidence="3" id="KW-0597">Phosphoprotein</keyword>
<dbReference type="GO" id="GO:0016301">
    <property type="term" value="F:kinase activity"/>
    <property type="evidence" value="ECO:0007669"/>
    <property type="project" value="UniProtKB-KW"/>
</dbReference>
<evidence type="ECO:0000256" key="6">
    <source>
        <dbReference type="ARBA" id="ARBA00022777"/>
    </source>
</evidence>
<dbReference type="Gene3D" id="3.30.450.20">
    <property type="entry name" value="PAS domain"/>
    <property type="match status" value="1"/>
</dbReference>
<dbReference type="PROSITE" id="PS50109">
    <property type="entry name" value="HIS_KIN"/>
    <property type="match status" value="1"/>
</dbReference>
<dbReference type="InterPro" id="IPR003594">
    <property type="entry name" value="HATPase_dom"/>
</dbReference>
<accession>A0ABS3LYK1</accession>
<evidence type="ECO:0000256" key="8">
    <source>
        <dbReference type="SAM" id="Phobius"/>
    </source>
</evidence>
<reference evidence="10 11" key="1">
    <citation type="submission" date="2021-03" db="EMBL/GenBank/DDBJ databases">
        <title>The complete genome sequence of Acetobacter sacchari TBRC 11175.</title>
        <authorList>
            <person name="Charoenyingcharoen P."/>
            <person name="Yukphan P."/>
        </authorList>
    </citation>
    <scope>NUCLEOTIDE SEQUENCE [LARGE SCALE GENOMIC DNA]</scope>
    <source>
        <strain evidence="10 11">TBRC 11175</strain>
    </source>
</reference>
<dbReference type="Proteomes" id="UP000664771">
    <property type="component" value="Unassembled WGS sequence"/>
</dbReference>
<feature type="domain" description="Histidine kinase" evidence="9">
    <location>
        <begin position="388"/>
        <end position="582"/>
    </location>
</feature>
<evidence type="ECO:0000313" key="11">
    <source>
        <dbReference type="Proteomes" id="UP000664771"/>
    </source>
</evidence>
<gene>
    <name evidence="10" type="ORF">J2D73_14515</name>
</gene>
<organism evidence="10 11">
    <name type="scientific">Acetobacter sacchari</name>
    <dbReference type="NCBI Taxonomy" id="2661687"/>
    <lineage>
        <taxon>Bacteria</taxon>
        <taxon>Pseudomonadati</taxon>
        <taxon>Pseudomonadota</taxon>
        <taxon>Alphaproteobacteria</taxon>
        <taxon>Acetobacterales</taxon>
        <taxon>Acetobacteraceae</taxon>
        <taxon>Acetobacter</taxon>
    </lineage>
</organism>
<protein>
    <recommendedName>
        <fullName evidence="2">histidine kinase</fullName>
        <ecNumber evidence="2">2.7.13.3</ecNumber>
    </recommendedName>
</protein>
<keyword evidence="4" id="KW-0808">Transferase</keyword>
<dbReference type="SMART" id="SM00387">
    <property type="entry name" value="HATPase_c"/>
    <property type="match status" value="1"/>
</dbReference>
<name>A0ABS3LYK1_9PROT</name>
<dbReference type="Pfam" id="PF07568">
    <property type="entry name" value="HisKA_2"/>
    <property type="match status" value="1"/>
</dbReference>
<dbReference type="Gene3D" id="3.30.565.10">
    <property type="entry name" value="Histidine kinase-like ATPase, C-terminal domain"/>
    <property type="match status" value="1"/>
</dbReference>
<proteinExistence type="predicted"/>
<comment type="catalytic activity">
    <reaction evidence="1">
        <text>ATP + protein L-histidine = ADP + protein N-phospho-L-histidine.</text>
        <dbReference type="EC" id="2.7.13.3"/>
    </reaction>
</comment>